<evidence type="ECO:0000256" key="2">
    <source>
        <dbReference type="ARBA" id="ARBA00006555"/>
    </source>
</evidence>
<comment type="subcellular location">
    <subcellularLocation>
        <location evidence="1">Cell inner membrane</location>
        <topology evidence="1">Single-pass membrane protein</topology>
        <orientation evidence="1">Periplasmic side</orientation>
    </subcellularLocation>
</comment>
<gene>
    <name evidence="12" type="ORF">JFN93_10155</name>
</gene>
<feature type="compositionally biased region" description="Gly residues" evidence="10">
    <location>
        <begin position="171"/>
        <end position="183"/>
    </location>
</feature>
<feature type="region of interest" description="Disordered" evidence="10">
    <location>
        <begin position="134"/>
        <end position="200"/>
    </location>
</feature>
<organism evidence="12 13">
    <name type="scientific">Geomesophilobacter sediminis</name>
    <dbReference type="NCBI Taxonomy" id="2798584"/>
    <lineage>
        <taxon>Bacteria</taxon>
        <taxon>Pseudomonadati</taxon>
        <taxon>Thermodesulfobacteriota</taxon>
        <taxon>Desulfuromonadia</taxon>
        <taxon>Geobacterales</taxon>
        <taxon>Geobacteraceae</taxon>
        <taxon>Geomesophilobacter</taxon>
    </lineage>
</organism>
<accession>A0A8J7JKX0</accession>
<keyword evidence="3" id="KW-0813">Transport</keyword>
<protein>
    <submittedName>
        <fullName evidence="12">Energy transducer TonB</fullName>
    </submittedName>
</protein>
<dbReference type="InterPro" id="IPR051045">
    <property type="entry name" value="TonB-dependent_transducer"/>
</dbReference>
<dbReference type="PANTHER" id="PTHR33446:SF2">
    <property type="entry name" value="PROTEIN TONB"/>
    <property type="match status" value="1"/>
</dbReference>
<dbReference type="Proteomes" id="UP000636888">
    <property type="component" value="Unassembled WGS sequence"/>
</dbReference>
<dbReference type="GO" id="GO:0015031">
    <property type="term" value="P:protein transport"/>
    <property type="evidence" value="ECO:0007669"/>
    <property type="project" value="UniProtKB-KW"/>
</dbReference>
<comment type="similarity">
    <text evidence="2">Belongs to the TonB family.</text>
</comment>
<dbReference type="Pfam" id="PF03544">
    <property type="entry name" value="TonB_C"/>
    <property type="match status" value="1"/>
</dbReference>
<keyword evidence="13" id="KW-1185">Reference proteome</keyword>
<keyword evidence="4" id="KW-1003">Cell membrane</keyword>
<name>A0A8J7JKX0_9BACT</name>
<evidence type="ECO:0000256" key="4">
    <source>
        <dbReference type="ARBA" id="ARBA00022475"/>
    </source>
</evidence>
<evidence type="ECO:0000256" key="8">
    <source>
        <dbReference type="ARBA" id="ARBA00022989"/>
    </source>
</evidence>
<keyword evidence="9" id="KW-0472">Membrane</keyword>
<dbReference type="GO" id="GO:0098797">
    <property type="term" value="C:plasma membrane protein complex"/>
    <property type="evidence" value="ECO:0007669"/>
    <property type="project" value="TreeGrafter"/>
</dbReference>
<keyword evidence="7" id="KW-0653">Protein transport</keyword>
<keyword evidence="8" id="KW-1133">Transmembrane helix</keyword>
<comment type="caution">
    <text evidence="12">The sequence shown here is derived from an EMBL/GenBank/DDBJ whole genome shotgun (WGS) entry which is preliminary data.</text>
</comment>
<sequence>MESLSRAFAVSLLLHGAVCLWWAGIGGKGKERPVVVDLSLIPALGTVQAPGTLAGNDGGGGRAVPAAAGSHRAVTPRPATQAALPQGAEASRHAEPHPPRSAPKAVSSQPSPVVEPIPNAIAVTRHPVALPAAAGPGATVSAPAVSARPAAGPHPAPGPRLAGGRILGPKAGSGAGAEPGTAGGAAREAGDAGAATSAEQQRQKYRSEQFAYILKIIQAQLIYPERARREGWTGRAQVSFVVQEDGSVREIRLLRKTGHQLLDLNLVRTIQEAAPFPRPPVKAELQMSLSYRLDQ</sequence>
<dbReference type="RefSeq" id="WP_199383958.1">
    <property type="nucleotide sequence ID" value="NZ_JAEMHM010000007.1"/>
</dbReference>
<dbReference type="InterPro" id="IPR037682">
    <property type="entry name" value="TonB_C"/>
</dbReference>
<keyword evidence="6" id="KW-0812">Transmembrane</keyword>
<dbReference type="PROSITE" id="PS52015">
    <property type="entry name" value="TONB_CTD"/>
    <property type="match status" value="1"/>
</dbReference>
<dbReference type="AlphaFoldDB" id="A0A8J7JKX0"/>
<evidence type="ECO:0000256" key="7">
    <source>
        <dbReference type="ARBA" id="ARBA00022927"/>
    </source>
</evidence>
<evidence type="ECO:0000256" key="10">
    <source>
        <dbReference type="SAM" id="MobiDB-lite"/>
    </source>
</evidence>
<evidence type="ECO:0000256" key="6">
    <source>
        <dbReference type="ARBA" id="ARBA00022692"/>
    </source>
</evidence>
<keyword evidence="5" id="KW-0997">Cell inner membrane</keyword>
<dbReference type="PANTHER" id="PTHR33446">
    <property type="entry name" value="PROTEIN TONB-RELATED"/>
    <property type="match status" value="1"/>
</dbReference>
<evidence type="ECO:0000256" key="1">
    <source>
        <dbReference type="ARBA" id="ARBA00004383"/>
    </source>
</evidence>
<feature type="domain" description="TonB C-terminal" evidence="11">
    <location>
        <begin position="208"/>
        <end position="295"/>
    </location>
</feature>
<proteinExistence type="inferred from homology"/>
<dbReference type="EMBL" id="JAEMHM010000007">
    <property type="protein sequence ID" value="MBJ6725070.1"/>
    <property type="molecule type" value="Genomic_DNA"/>
</dbReference>
<feature type="compositionally biased region" description="Low complexity" evidence="10">
    <location>
        <begin position="184"/>
        <end position="198"/>
    </location>
</feature>
<dbReference type="Gene3D" id="3.30.1150.10">
    <property type="match status" value="1"/>
</dbReference>
<dbReference type="InterPro" id="IPR006260">
    <property type="entry name" value="TonB/TolA_C"/>
</dbReference>
<dbReference type="SUPFAM" id="SSF74653">
    <property type="entry name" value="TolA/TonB C-terminal domain"/>
    <property type="match status" value="1"/>
</dbReference>
<evidence type="ECO:0000256" key="9">
    <source>
        <dbReference type="ARBA" id="ARBA00023136"/>
    </source>
</evidence>
<evidence type="ECO:0000256" key="3">
    <source>
        <dbReference type="ARBA" id="ARBA00022448"/>
    </source>
</evidence>
<evidence type="ECO:0000313" key="13">
    <source>
        <dbReference type="Proteomes" id="UP000636888"/>
    </source>
</evidence>
<evidence type="ECO:0000259" key="11">
    <source>
        <dbReference type="PROSITE" id="PS52015"/>
    </source>
</evidence>
<reference evidence="12" key="1">
    <citation type="submission" date="2020-12" db="EMBL/GenBank/DDBJ databases">
        <title>Geomonas sp. Red875, isolated from river sediment.</title>
        <authorList>
            <person name="Xu Z."/>
            <person name="Zhang Z."/>
            <person name="Masuda Y."/>
            <person name="Itoh H."/>
            <person name="Senoo K."/>
        </authorList>
    </citation>
    <scope>NUCLEOTIDE SEQUENCE</scope>
    <source>
        <strain evidence="12">Red875</strain>
    </source>
</reference>
<dbReference type="GO" id="GO:0031992">
    <property type="term" value="F:energy transducer activity"/>
    <property type="evidence" value="ECO:0007669"/>
    <property type="project" value="TreeGrafter"/>
</dbReference>
<feature type="compositionally biased region" description="Low complexity" evidence="10">
    <location>
        <begin position="134"/>
        <end position="151"/>
    </location>
</feature>
<evidence type="ECO:0000256" key="5">
    <source>
        <dbReference type="ARBA" id="ARBA00022519"/>
    </source>
</evidence>
<dbReference type="NCBIfam" id="TIGR01352">
    <property type="entry name" value="tonB_Cterm"/>
    <property type="match status" value="1"/>
</dbReference>
<evidence type="ECO:0000313" key="12">
    <source>
        <dbReference type="EMBL" id="MBJ6725070.1"/>
    </source>
</evidence>
<dbReference type="GO" id="GO:0055085">
    <property type="term" value="P:transmembrane transport"/>
    <property type="evidence" value="ECO:0007669"/>
    <property type="project" value="InterPro"/>
</dbReference>
<feature type="region of interest" description="Disordered" evidence="10">
    <location>
        <begin position="52"/>
        <end position="113"/>
    </location>
</feature>